<protein>
    <submittedName>
        <fullName evidence="2">Synaptosomal-associated protein</fullName>
    </submittedName>
</protein>
<accession>A0A1I7Y8N8</accession>
<sequence length="70" mass="7883">MEANGNVPESLEEINLKMNTVADEVSRRGKGTVRSGVFEYLEMNSEEGDYLGMCLYTGPRLVHLIFSRDL</sequence>
<keyword evidence="1" id="KW-1185">Reference proteome</keyword>
<proteinExistence type="predicted"/>
<reference evidence="2" key="1">
    <citation type="submission" date="2016-11" db="UniProtKB">
        <authorList>
            <consortium name="WormBaseParasite"/>
        </authorList>
    </citation>
    <scope>IDENTIFICATION</scope>
</reference>
<evidence type="ECO:0000313" key="1">
    <source>
        <dbReference type="Proteomes" id="UP000095287"/>
    </source>
</evidence>
<evidence type="ECO:0000313" key="2">
    <source>
        <dbReference type="WBParaSite" id="L893_g13856.t3"/>
    </source>
</evidence>
<dbReference type="WBParaSite" id="L893_g13856.t3">
    <property type="protein sequence ID" value="L893_g13856.t3"/>
    <property type="gene ID" value="L893_g13856"/>
</dbReference>
<name>A0A1I7Y8N8_9BILA</name>
<dbReference type="AlphaFoldDB" id="A0A1I7Y8N8"/>
<dbReference type="Proteomes" id="UP000095287">
    <property type="component" value="Unplaced"/>
</dbReference>
<organism evidence="1 2">
    <name type="scientific">Steinernema glaseri</name>
    <dbReference type="NCBI Taxonomy" id="37863"/>
    <lineage>
        <taxon>Eukaryota</taxon>
        <taxon>Metazoa</taxon>
        <taxon>Ecdysozoa</taxon>
        <taxon>Nematoda</taxon>
        <taxon>Chromadorea</taxon>
        <taxon>Rhabditida</taxon>
        <taxon>Tylenchina</taxon>
        <taxon>Panagrolaimomorpha</taxon>
        <taxon>Strongyloidoidea</taxon>
        <taxon>Steinernematidae</taxon>
        <taxon>Steinernema</taxon>
    </lineage>
</organism>